<reference evidence="1 2" key="1">
    <citation type="submission" date="2021-06" db="EMBL/GenBank/DDBJ databases">
        <title>Caerostris extrusa draft genome.</title>
        <authorList>
            <person name="Kono N."/>
            <person name="Arakawa K."/>
        </authorList>
    </citation>
    <scope>NUCLEOTIDE SEQUENCE [LARGE SCALE GENOMIC DNA]</scope>
</reference>
<accession>A0AAV4P454</accession>
<proteinExistence type="predicted"/>
<gene>
    <name evidence="1" type="ORF">CEXT_323931</name>
</gene>
<evidence type="ECO:0000313" key="2">
    <source>
        <dbReference type="Proteomes" id="UP001054945"/>
    </source>
</evidence>
<keyword evidence="2" id="KW-1185">Reference proteome</keyword>
<dbReference type="Proteomes" id="UP001054945">
    <property type="component" value="Unassembled WGS sequence"/>
</dbReference>
<comment type="caution">
    <text evidence="1">The sequence shown here is derived from an EMBL/GenBank/DDBJ whole genome shotgun (WGS) entry which is preliminary data.</text>
</comment>
<dbReference type="AlphaFoldDB" id="A0AAV4P454"/>
<protein>
    <submittedName>
        <fullName evidence="1">Uncharacterized protein</fullName>
    </submittedName>
</protein>
<sequence length="140" mass="16213">MANSVNTPLITQQHSCRVRHHIDCNIMQHIWWYDIHMLLEFSVQCIEDGILLIPQGGLASPAVLCRRCHDYLQRHLNKIGVTISEPCPLCGDDSMNGRHLQICSKLKITQEMLLIFSLRTYLLYWEARQNIADWTKLNVG</sequence>
<dbReference type="EMBL" id="BPLR01004062">
    <property type="protein sequence ID" value="GIX91809.1"/>
    <property type="molecule type" value="Genomic_DNA"/>
</dbReference>
<name>A0AAV4P454_CAEEX</name>
<organism evidence="1 2">
    <name type="scientific">Caerostris extrusa</name>
    <name type="common">Bark spider</name>
    <name type="synonym">Caerostris bankana</name>
    <dbReference type="NCBI Taxonomy" id="172846"/>
    <lineage>
        <taxon>Eukaryota</taxon>
        <taxon>Metazoa</taxon>
        <taxon>Ecdysozoa</taxon>
        <taxon>Arthropoda</taxon>
        <taxon>Chelicerata</taxon>
        <taxon>Arachnida</taxon>
        <taxon>Araneae</taxon>
        <taxon>Araneomorphae</taxon>
        <taxon>Entelegynae</taxon>
        <taxon>Araneoidea</taxon>
        <taxon>Araneidae</taxon>
        <taxon>Caerostris</taxon>
    </lineage>
</organism>
<evidence type="ECO:0000313" key="1">
    <source>
        <dbReference type="EMBL" id="GIX91809.1"/>
    </source>
</evidence>